<protein>
    <recommendedName>
        <fullName evidence="7">Phage shock protein PspC N-terminal domain-containing protein</fullName>
    </recommendedName>
</protein>
<comment type="subcellular location">
    <subcellularLocation>
        <location evidence="1">Cell membrane</location>
        <topology evidence="1">Single-pass membrane protein</topology>
    </subcellularLocation>
</comment>
<feature type="domain" description="Phage shock protein PspC N-terminal" evidence="7">
    <location>
        <begin position="4"/>
        <end position="60"/>
    </location>
</feature>
<dbReference type="RefSeq" id="WP_114044255.1">
    <property type="nucleotide sequence ID" value="NZ_CP025198.1"/>
</dbReference>
<keyword evidence="4" id="KW-1133">Transmembrane helix</keyword>
<dbReference type="GO" id="GO:0005886">
    <property type="term" value="C:plasma membrane"/>
    <property type="evidence" value="ECO:0007669"/>
    <property type="project" value="UniProtKB-SubCell"/>
</dbReference>
<gene>
    <name evidence="8" type="ORF">JS278_01023</name>
</gene>
<dbReference type="Proteomes" id="UP000251995">
    <property type="component" value="Chromosome"/>
</dbReference>
<evidence type="ECO:0000256" key="6">
    <source>
        <dbReference type="SAM" id="MobiDB-lite"/>
    </source>
</evidence>
<dbReference type="AlphaFoldDB" id="A0A344USF8"/>
<keyword evidence="5" id="KW-0472">Membrane</keyword>
<dbReference type="InterPro" id="IPR007168">
    <property type="entry name" value="Phageshock_PspC_N"/>
</dbReference>
<feature type="compositionally biased region" description="Polar residues" evidence="6">
    <location>
        <begin position="79"/>
        <end position="96"/>
    </location>
</feature>
<accession>A0A344USF8</accession>
<evidence type="ECO:0000256" key="5">
    <source>
        <dbReference type="ARBA" id="ARBA00023136"/>
    </source>
</evidence>
<dbReference type="Pfam" id="PF04024">
    <property type="entry name" value="PspC"/>
    <property type="match status" value="1"/>
</dbReference>
<keyword evidence="9" id="KW-1185">Reference proteome</keyword>
<keyword evidence="3" id="KW-0812">Transmembrane</keyword>
<name>A0A344USF8_9ACTN</name>
<feature type="region of interest" description="Disordered" evidence="6">
    <location>
        <begin position="67"/>
        <end position="104"/>
    </location>
</feature>
<evidence type="ECO:0000313" key="8">
    <source>
        <dbReference type="EMBL" id="AXE38206.1"/>
    </source>
</evidence>
<evidence type="ECO:0000259" key="7">
    <source>
        <dbReference type="Pfam" id="PF04024"/>
    </source>
</evidence>
<dbReference type="OrthoDB" id="7359894at2"/>
<dbReference type="PANTHER" id="PTHR33885:SF3">
    <property type="entry name" value="PHAGE SHOCK PROTEIN C"/>
    <property type="match status" value="1"/>
</dbReference>
<proteinExistence type="predicted"/>
<reference evidence="8 9" key="1">
    <citation type="submission" date="2017-12" db="EMBL/GenBank/DDBJ databases">
        <title>The whole genome sequence of the Acidipropionibacterium virtanenii sp. nov. type strain JS278.</title>
        <authorList>
            <person name="Laine P."/>
            <person name="Deptula P."/>
            <person name="Varmanen P."/>
            <person name="Auvinen P."/>
        </authorList>
    </citation>
    <scope>NUCLEOTIDE SEQUENCE [LARGE SCALE GENOMIC DNA]</scope>
    <source>
        <strain evidence="8 9">JS278</strain>
    </source>
</reference>
<dbReference type="InterPro" id="IPR052027">
    <property type="entry name" value="PspC"/>
</dbReference>
<keyword evidence="2" id="KW-1003">Cell membrane</keyword>
<evidence type="ECO:0000256" key="4">
    <source>
        <dbReference type="ARBA" id="ARBA00022989"/>
    </source>
</evidence>
<evidence type="ECO:0000313" key="9">
    <source>
        <dbReference type="Proteomes" id="UP000251995"/>
    </source>
</evidence>
<dbReference type="EMBL" id="CP025198">
    <property type="protein sequence ID" value="AXE38206.1"/>
    <property type="molecule type" value="Genomic_DNA"/>
</dbReference>
<evidence type="ECO:0000256" key="3">
    <source>
        <dbReference type="ARBA" id="ARBA00022692"/>
    </source>
</evidence>
<dbReference type="PANTHER" id="PTHR33885">
    <property type="entry name" value="PHAGE SHOCK PROTEIN C"/>
    <property type="match status" value="1"/>
</dbReference>
<sequence length="104" mass="11078">MSNKLTRPQEGRMIGGVCAGIARSLDLDVTLVRIVTAALVIFAGAGPLAYVVAWAIIPNETTGSSFAEDATAQAKESWANRSQPRHPQSPDESTGESFDPYKES</sequence>
<evidence type="ECO:0000256" key="1">
    <source>
        <dbReference type="ARBA" id="ARBA00004162"/>
    </source>
</evidence>
<dbReference type="KEGG" id="acij:JS278_01023"/>
<evidence type="ECO:0000256" key="2">
    <source>
        <dbReference type="ARBA" id="ARBA00022475"/>
    </source>
</evidence>
<organism evidence="8 9">
    <name type="scientific">Acidipropionibacterium virtanenii</name>
    <dbReference type="NCBI Taxonomy" id="2057246"/>
    <lineage>
        <taxon>Bacteria</taxon>
        <taxon>Bacillati</taxon>
        <taxon>Actinomycetota</taxon>
        <taxon>Actinomycetes</taxon>
        <taxon>Propionibacteriales</taxon>
        <taxon>Propionibacteriaceae</taxon>
        <taxon>Acidipropionibacterium</taxon>
    </lineage>
</organism>